<dbReference type="SUPFAM" id="SSF51261">
    <property type="entry name" value="Duplicated hybrid motif"/>
    <property type="match status" value="1"/>
</dbReference>
<dbReference type="OrthoDB" id="9805070at2"/>
<proteinExistence type="predicted"/>
<dbReference type="InterPro" id="IPR011055">
    <property type="entry name" value="Dup_hybrid_motif"/>
</dbReference>
<keyword evidence="1" id="KW-0175">Coiled coil</keyword>
<dbReference type="InterPro" id="IPR050570">
    <property type="entry name" value="Cell_wall_metabolism_enzyme"/>
</dbReference>
<dbReference type="CDD" id="cd12797">
    <property type="entry name" value="M23_peptidase"/>
    <property type="match status" value="1"/>
</dbReference>
<dbReference type="RefSeq" id="WP_126792978.1">
    <property type="nucleotide sequence ID" value="NZ_PIPI01000005.1"/>
</dbReference>
<evidence type="ECO:0000313" key="4">
    <source>
        <dbReference type="Proteomes" id="UP000288212"/>
    </source>
</evidence>
<sequence>MSLAIEYQGKKVRFKLQISKRRMLSFAGIAAFLSLAIVQPWQGLSFDALVNQERVQQEQRNLAMQSELVQDVRERTQRELTAMAMKVGELQAQIMRLEALGQRLVAEAQLEHSDFDFSSPLPIGGPDQPLPEWPLLSDHPLLSELDGILEKLEIRQKQLRLLESVMLHHHIEEERFVAGRPINEGWLSSQFGVRRDPFNGNPTMHRGIDFAAPEGTPIHATGAGIVTFAGARSGYGNLIEIDHGAGLRTRYGHMKSIDVRVGDVVTRGQVIASVGNLGRSTGPHVHYEVLENGRQVNPSKYVFREAPGE</sequence>
<feature type="coiled-coil region" evidence="1">
    <location>
        <begin position="55"/>
        <end position="93"/>
    </location>
</feature>
<dbReference type="GO" id="GO:0004222">
    <property type="term" value="F:metalloendopeptidase activity"/>
    <property type="evidence" value="ECO:0007669"/>
    <property type="project" value="TreeGrafter"/>
</dbReference>
<dbReference type="Gene3D" id="2.70.70.10">
    <property type="entry name" value="Glucose Permease (Domain IIA)"/>
    <property type="match status" value="1"/>
</dbReference>
<dbReference type="EMBL" id="PIPI01000005">
    <property type="protein sequence ID" value="RUO19491.1"/>
    <property type="molecule type" value="Genomic_DNA"/>
</dbReference>
<dbReference type="FunFam" id="2.70.70.10:FF:000006">
    <property type="entry name" value="M23 family peptidase"/>
    <property type="match status" value="1"/>
</dbReference>
<evidence type="ECO:0000256" key="1">
    <source>
        <dbReference type="SAM" id="Coils"/>
    </source>
</evidence>
<keyword evidence="4" id="KW-1185">Reference proteome</keyword>
<dbReference type="Pfam" id="PF01551">
    <property type="entry name" value="Peptidase_M23"/>
    <property type="match status" value="1"/>
</dbReference>
<dbReference type="PANTHER" id="PTHR21666">
    <property type="entry name" value="PEPTIDASE-RELATED"/>
    <property type="match status" value="1"/>
</dbReference>
<dbReference type="PANTHER" id="PTHR21666:SF291">
    <property type="entry name" value="STAGE II SPORULATION PROTEIN Q"/>
    <property type="match status" value="1"/>
</dbReference>
<accession>A0A432VSS1</accession>
<evidence type="ECO:0000313" key="3">
    <source>
        <dbReference type="EMBL" id="RUO19491.1"/>
    </source>
</evidence>
<comment type="caution">
    <text evidence="3">The sequence shown here is derived from an EMBL/GenBank/DDBJ whole genome shotgun (WGS) entry which is preliminary data.</text>
</comment>
<dbReference type="AlphaFoldDB" id="A0A432VSS1"/>
<reference evidence="3 4" key="1">
    <citation type="journal article" date="2011" name="Front. Microbiol.">
        <title>Genomic signatures of strain selection and enhancement in Bacillus atrophaeus var. globigii, a historical biowarfare simulant.</title>
        <authorList>
            <person name="Gibbons H.S."/>
            <person name="Broomall S.M."/>
            <person name="McNew L.A."/>
            <person name="Daligault H."/>
            <person name="Chapman C."/>
            <person name="Bruce D."/>
            <person name="Karavis M."/>
            <person name="Krepps M."/>
            <person name="McGregor P.A."/>
            <person name="Hong C."/>
            <person name="Park K.H."/>
            <person name="Akmal A."/>
            <person name="Feldman A."/>
            <person name="Lin J.S."/>
            <person name="Chang W.E."/>
            <person name="Higgs B.W."/>
            <person name="Demirev P."/>
            <person name="Lindquist J."/>
            <person name="Liem A."/>
            <person name="Fochler E."/>
            <person name="Read T.D."/>
            <person name="Tapia R."/>
            <person name="Johnson S."/>
            <person name="Bishop-Lilly K.A."/>
            <person name="Detter C."/>
            <person name="Han C."/>
            <person name="Sozhamannan S."/>
            <person name="Rosenzweig C.N."/>
            <person name="Skowronski E.W."/>
        </authorList>
    </citation>
    <scope>NUCLEOTIDE SEQUENCE [LARGE SCALE GENOMIC DNA]</scope>
    <source>
        <strain evidence="3 4">AK5</strain>
    </source>
</reference>
<organism evidence="3 4">
    <name type="scientific">Aliidiomarina haloalkalitolerans</name>
    <dbReference type="NCBI Taxonomy" id="859059"/>
    <lineage>
        <taxon>Bacteria</taxon>
        <taxon>Pseudomonadati</taxon>
        <taxon>Pseudomonadota</taxon>
        <taxon>Gammaproteobacteria</taxon>
        <taxon>Alteromonadales</taxon>
        <taxon>Idiomarinaceae</taxon>
        <taxon>Aliidiomarina</taxon>
    </lineage>
</organism>
<name>A0A432VSS1_9GAMM</name>
<dbReference type="Proteomes" id="UP000288212">
    <property type="component" value="Unassembled WGS sequence"/>
</dbReference>
<feature type="domain" description="M23ase beta-sheet core" evidence="2">
    <location>
        <begin position="204"/>
        <end position="298"/>
    </location>
</feature>
<evidence type="ECO:0000259" key="2">
    <source>
        <dbReference type="Pfam" id="PF01551"/>
    </source>
</evidence>
<gene>
    <name evidence="3" type="ORF">CWE06_08150</name>
</gene>
<protein>
    <recommendedName>
        <fullName evidence="2">M23ase beta-sheet core domain-containing protein</fullName>
    </recommendedName>
</protein>
<dbReference type="InterPro" id="IPR016047">
    <property type="entry name" value="M23ase_b-sheet_dom"/>
</dbReference>